<dbReference type="Proteomes" id="UP001501496">
    <property type="component" value="Unassembled WGS sequence"/>
</dbReference>
<comment type="caution">
    <text evidence="1">The sequence shown here is derived from an EMBL/GenBank/DDBJ whole genome shotgun (WGS) entry which is preliminary data.</text>
</comment>
<gene>
    <name evidence="1" type="ORF">GCM10022291_07630</name>
</gene>
<sequence length="230" mass="27253">MKNITLLLFFTITLAFCQENKKKADVTDDFEKSYKEQKDANLLPEHTEHFDSITNLYSNYKYKVSFDAPNHWSSDAGVSEHTIFRTFQPDSAITFAINVIELKVAENEKTPDIWEMYQIQKEKMDYTYKVLIPKQFNSKAEDFKASKTYLKNKTTLKRQFKYLVRELDLEYYNTSIVYQTLIDNLSYTFSLDVPTMFYDENPSFYDNLIRNVSFLYGKDDVNKYLNKKGN</sequence>
<evidence type="ECO:0000313" key="2">
    <source>
        <dbReference type="Proteomes" id="UP001501496"/>
    </source>
</evidence>
<evidence type="ECO:0008006" key="3">
    <source>
        <dbReference type="Google" id="ProtNLM"/>
    </source>
</evidence>
<keyword evidence="2" id="KW-1185">Reference proteome</keyword>
<protein>
    <recommendedName>
        <fullName evidence="3">DUF4163 domain-containing protein</fullName>
    </recommendedName>
</protein>
<dbReference type="EMBL" id="BAABCA010000001">
    <property type="protein sequence ID" value="GAA4232557.1"/>
    <property type="molecule type" value="Genomic_DNA"/>
</dbReference>
<name>A0ABP8C2L2_9FLAO</name>
<reference evidence="2" key="1">
    <citation type="journal article" date="2019" name="Int. J. Syst. Evol. Microbiol.">
        <title>The Global Catalogue of Microorganisms (GCM) 10K type strain sequencing project: providing services to taxonomists for standard genome sequencing and annotation.</title>
        <authorList>
            <consortium name="The Broad Institute Genomics Platform"/>
            <consortium name="The Broad Institute Genome Sequencing Center for Infectious Disease"/>
            <person name="Wu L."/>
            <person name="Ma J."/>
        </authorList>
    </citation>
    <scope>NUCLEOTIDE SEQUENCE [LARGE SCALE GENOMIC DNA]</scope>
    <source>
        <strain evidence="2">JCM 17630</strain>
    </source>
</reference>
<accession>A0ABP8C2L2</accession>
<organism evidence="1 2">
    <name type="scientific">Postechiella marina</name>
    <dbReference type="NCBI Taxonomy" id="943941"/>
    <lineage>
        <taxon>Bacteria</taxon>
        <taxon>Pseudomonadati</taxon>
        <taxon>Bacteroidota</taxon>
        <taxon>Flavobacteriia</taxon>
        <taxon>Flavobacteriales</taxon>
        <taxon>Flavobacteriaceae</taxon>
        <taxon>Postechiella</taxon>
    </lineage>
</organism>
<evidence type="ECO:0000313" key="1">
    <source>
        <dbReference type="EMBL" id="GAA4232557.1"/>
    </source>
</evidence>
<dbReference type="RefSeq" id="WP_344786737.1">
    <property type="nucleotide sequence ID" value="NZ_BAABCA010000001.1"/>
</dbReference>
<proteinExistence type="predicted"/>